<feature type="compositionally biased region" description="Low complexity" evidence="1">
    <location>
        <begin position="296"/>
        <end position="308"/>
    </location>
</feature>
<dbReference type="OrthoDB" id="10033548at2759"/>
<dbReference type="EMBL" id="WJQU01000003">
    <property type="protein sequence ID" value="KAJ6637183.1"/>
    <property type="molecule type" value="Genomic_DNA"/>
</dbReference>
<proteinExistence type="predicted"/>
<evidence type="ECO:0000256" key="1">
    <source>
        <dbReference type="SAM" id="MobiDB-lite"/>
    </source>
</evidence>
<evidence type="ECO:0000313" key="2">
    <source>
        <dbReference type="EMBL" id="KAJ6637183.1"/>
    </source>
</evidence>
<feature type="region of interest" description="Disordered" evidence="1">
    <location>
        <begin position="286"/>
        <end position="391"/>
    </location>
</feature>
<organism evidence="2 3">
    <name type="scientific">Pseudolycoriella hygida</name>
    <dbReference type="NCBI Taxonomy" id="35572"/>
    <lineage>
        <taxon>Eukaryota</taxon>
        <taxon>Metazoa</taxon>
        <taxon>Ecdysozoa</taxon>
        <taxon>Arthropoda</taxon>
        <taxon>Hexapoda</taxon>
        <taxon>Insecta</taxon>
        <taxon>Pterygota</taxon>
        <taxon>Neoptera</taxon>
        <taxon>Endopterygota</taxon>
        <taxon>Diptera</taxon>
        <taxon>Nematocera</taxon>
        <taxon>Sciaroidea</taxon>
        <taxon>Sciaridae</taxon>
        <taxon>Pseudolycoriella</taxon>
    </lineage>
</organism>
<keyword evidence="3" id="KW-1185">Reference proteome</keyword>
<protein>
    <submittedName>
        <fullName evidence="2">Uncharacterized protein</fullName>
    </submittedName>
</protein>
<gene>
    <name evidence="2" type="ORF">Bhyg_09911</name>
</gene>
<sequence length="391" mass="41342">MGDVDTNLSFTSTEPTDNVPKQKQAKHNSTTVSQQFNEFEILGTSHCTMTNTMPTTTTTILTNAHPSAVTEDSISSPSTSSSLAMTPTSTTTVIAATFADCVSASATTNAQQQITQHSQSTDDSISGLTTSTTSVMLNGTNSFNNSNINNNTIDTLEIKLAASTESSKSPELCLSSSSSSINGAVAPPSILIPPNTSCGYSSNPEQGSGGAMWSNIDDGSHMSLNGYNNYQNYTSSPTFNGASPNSIAAAMSQHNRRAITASHGIGSFQHGPHGLSPNIGFNNNFPTWSNPPPWPSTGQQQQQTMQSWNRGRSVPNLNPMTNVLPNRKPTSPNPGLSPSSYSTQQNTAISPSKYRRSTSFPGKVQGQGGYPGAMDVQGSIDDGREAFMQYQ</sequence>
<accession>A0A9Q0RYP7</accession>
<evidence type="ECO:0000313" key="3">
    <source>
        <dbReference type="Proteomes" id="UP001151699"/>
    </source>
</evidence>
<dbReference type="AlphaFoldDB" id="A0A9Q0RYP7"/>
<name>A0A9Q0RYP7_9DIPT</name>
<feature type="region of interest" description="Disordered" evidence="1">
    <location>
        <begin position="1"/>
        <end position="31"/>
    </location>
</feature>
<reference evidence="2" key="1">
    <citation type="submission" date="2022-07" db="EMBL/GenBank/DDBJ databases">
        <authorList>
            <person name="Trinca V."/>
            <person name="Uliana J.V.C."/>
            <person name="Torres T.T."/>
            <person name="Ward R.J."/>
            <person name="Monesi N."/>
        </authorList>
    </citation>
    <scope>NUCLEOTIDE SEQUENCE</scope>
    <source>
        <strain evidence="2">HSMRA1968</strain>
        <tissue evidence="2">Whole embryos</tissue>
    </source>
</reference>
<comment type="caution">
    <text evidence="2">The sequence shown here is derived from an EMBL/GenBank/DDBJ whole genome shotgun (WGS) entry which is preliminary data.</text>
</comment>
<dbReference type="Proteomes" id="UP001151699">
    <property type="component" value="Chromosome X"/>
</dbReference>
<feature type="compositionally biased region" description="Polar residues" evidence="1">
    <location>
        <begin position="315"/>
        <end position="350"/>
    </location>
</feature>